<evidence type="ECO:0000313" key="2">
    <source>
        <dbReference type="EMBL" id="MAH63456.1"/>
    </source>
</evidence>
<protein>
    <recommendedName>
        <fullName evidence="4">DUF4136 domain-containing protein</fullName>
    </recommendedName>
</protein>
<evidence type="ECO:0000256" key="1">
    <source>
        <dbReference type="SAM" id="SignalP"/>
    </source>
</evidence>
<dbReference type="Proteomes" id="UP000226525">
    <property type="component" value="Unassembled WGS sequence"/>
</dbReference>
<comment type="caution">
    <text evidence="2">The sequence shown here is derived from an EMBL/GenBank/DDBJ whole genome shotgun (WGS) entry which is preliminary data.</text>
</comment>
<dbReference type="AlphaFoldDB" id="A0A2D6YJT4"/>
<proteinExistence type="predicted"/>
<reference evidence="3" key="1">
    <citation type="submission" date="2017-09" db="EMBL/GenBank/DDBJ databases">
        <title>The Reconstruction of 2,631 Draft Metagenome-Assembled Genomes from the Global Oceans.</title>
        <authorList>
            <person name="Tully B.J."/>
            <person name="Graham E.D."/>
            <person name="Heidelberg J.F."/>
        </authorList>
    </citation>
    <scope>NUCLEOTIDE SEQUENCE [LARGE SCALE GENOMIC DNA]</scope>
</reference>
<feature type="chain" id="PRO_5014744909" description="DUF4136 domain-containing protein" evidence="1">
    <location>
        <begin position="25"/>
        <end position="171"/>
    </location>
</feature>
<keyword evidence="1" id="KW-0732">Signal</keyword>
<evidence type="ECO:0000313" key="3">
    <source>
        <dbReference type="Proteomes" id="UP000226525"/>
    </source>
</evidence>
<feature type="signal peptide" evidence="1">
    <location>
        <begin position="1"/>
        <end position="24"/>
    </location>
</feature>
<sequence>MKFFRSVSLCVLTGILLWVSSLSAHEVSKINAESLSRKYFRNEVLSYTSLVENRCVRIGLNTAAVNQILVEEIEKAELLPLAEEMEVLLPRILLIGEVNCFSKYLGNSVFYHASVSLRWEDGRDASGWLTLGLVSSAMGLGDEMRKPLNSIRKAAREKIRDLLNAQRRQAE</sequence>
<accession>A0A2D6YJT4</accession>
<name>A0A2D6YJT4_9DELT</name>
<dbReference type="EMBL" id="NZEX01000093">
    <property type="protein sequence ID" value="MAH63456.1"/>
    <property type="molecule type" value="Genomic_DNA"/>
</dbReference>
<organism evidence="2 3">
    <name type="scientific">SAR324 cluster bacterium</name>
    <dbReference type="NCBI Taxonomy" id="2024889"/>
    <lineage>
        <taxon>Bacteria</taxon>
        <taxon>Deltaproteobacteria</taxon>
        <taxon>SAR324 cluster</taxon>
    </lineage>
</organism>
<evidence type="ECO:0008006" key="4">
    <source>
        <dbReference type="Google" id="ProtNLM"/>
    </source>
</evidence>
<gene>
    <name evidence="2" type="ORF">CMN54_08445</name>
</gene>